<dbReference type="InterPro" id="IPR026588">
    <property type="entry name" value="Choice_anch_A"/>
</dbReference>
<dbReference type="EMBL" id="JBHSAY010000009">
    <property type="protein sequence ID" value="MFC4132744.1"/>
    <property type="molecule type" value="Genomic_DNA"/>
</dbReference>
<feature type="signal peptide" evidence="7">
    <location>
        <begin position="1"/>
        <end position="26"/>
    </location>
</feature>
<organism evidence="10 11">
    <name type="scientific">Hamadaea flava</name>
    <dbReference type="NCBI Taxonomy" id="1742688"/>
    <lineage>
        <taxon>Bacteria</taxon>
        <taxon>Bacillati</taxon>
        <taxon>Actinomycetota</taxon>
        <taxon>Actinomycetes</taxon>
        <taxon>Micromonosporales</taxon>
        <taxon>Micromonosporaceae</taxon>
        <taxon>Hamadaea</taxon>
    </lineage>
</organism>
<feature type="transmembrane region" description="Helical" evidence="6">
    <location>
        <begin position="414"/>
        <end position="434"/>
    </location>
</feature>
<evidence type="ECO:0000256" key="2">
    <source>
        <dbReference type="ARBA" id="ARBA00022525"/>
    </source>
</evidence>
<evidence type="ECO:0000256" key="6">
    <source>
        <dbReference type="SAM" id="Phobius"/>
    </source>
</evidence>
<sequence length="443" mass="45452">MRVSSRLVVVATAGLMLGLTATGSQAATVIDPLVGNEGFLVLVEQDAQFWAHEVEGTVAVGGDLLVGGNFTTLTQSTNPFTIPGDGAPTALIVNGKVDLANSTAGVEMHVTGGGYMKIGDLSGVVVRDTDNNNASALTRLVPADDYNAKPDVEVAVHQPASSVGPTVPLDVAGLFPTYRSISTQLATICPENVTPTNSAGNPLTSPYAPGTRAFVTLTPGEANIWNVSAADLNNVTELTFTNQPTADTPLIVNVDTTGVGGDFAWDSPTLPGVDSLQAPYILWNFPDATSLQHVGGDSLEGTLYAPRADFVDLDPSNIEGAVVVKSLVMGSGRVDGGEVHLFPFAATIECEDVSPTPSPTISGSIIPGPTPSHFPTPSGSVTPSSSGPIPSGSSSSEPVPSPSGPTLPDTGQPVVYIGATSLGLLMAGAAFLIVGRRRRDWSR</sequence>
<evidence type="ECO:0000256" key="5">
    <source>
        <dbReference type="SAM" id="MobiDB-lite"/>
    </source>
</evidence>
<keyword evidence="11" id="KW-1185">Reference proteome</keyword>
<reference evidence="11" key="1">
    <citation type="journal article" date="2019" name="Int. J. Syst. Evol. Microbiol.">
        <title>The Global Catalogue of Microorganisms (GCM) 10K type strain sequencing project: providing services to taxonomists for standard genome sequencing and annotation.</title>
        <authorList>
            <consortium name="The Broad Institute Genomics Platform"/>
            <consortium name="The Broad Institute Genome Sequencing Center for Infectious Disease"/>
            <person name="Wu L."/>
            <person name="Ma J."/>
        </authorList>
    </citation>
    <scope>NUCLEOTIDE SEQUENCE [LARGE SCALE GENOMIC DNA]</scope>
    <source>
        <strain evidence="11">CGMCC 4.7289</strain>
    </source>
</reference>
<dbReference type="Pfam" id="PF20597">
    <property type="entry name" value="pAdhesive_15"/>
    <property type="match status" value="1"/>
</dbReference>
<feature type="compositionally biased region" description="Low complexity" evidence="5">
    <location>
        <begin position="375"/>
        <end position="398"/>
    </location>
</feature>
<feature type="domain" description="Gram-positive cocci surface proteins LPxTG" evidence="8">
    <location>
        <begin position="401"/>
        <end position="439"/>
    </location>
</feature>
<keyword evidence="10" id="KW-0176">Collagen</keyword>
<evidence type="ECO:0000256" key="7">
    <source>
        <dbReference type="SAM" id="SignalP"/>
    </source>
</evidence>
<dbReference type="RefSeq" id="WP_253752696.1">
    <property type="nucleotide sequence ID" value="NZ_JAMZDZ010000001.1"/>
</dbReference>
<protein>
    <submittedName>
        <fullName evidence="10">Collagen-binding domain-containing protein</fullName>
    </submittedName>
</protein>
<gene>
    <name evidence="10" type="ORF">ACFOZ4_19220</name>
</gene>
<dbReference type="InterPro" id="IPR019931">
    <property type="entry name" value="LPXTG_anchor"/>
</dbReference>
<evidence type="ECO:0000256" key="4">
    <source>
        <dbReference type="ARBA" id="ARBA00023088"/>
    </source>
</evidence>
<dbReference type="Pfam" id="PF00746">
    <property type="entry name" value="Gram_pos_anchor"/>
    <property type="match status" value="1"/>
</dbReference>
<evidence type="ECO:0000259" key="9">
    <source>
        <dbReference type="Pfam" id="PF20597"/>
    </source>
</evidence>
<evidence type="ECO:0000256" key="3">
    <source>
        <dbReference type="ARBA" id="ARBA00022729"/>
    </source>
</evidence>
<keyword evidence="6" id="KW-0812">Transmembrane</keyword>
<keyword evidence="3 7" id="KW-0732">Signal</keyword>
<comment type="caution">
    <text evidence="10">The sequence shown here is derived from an EMBL/GenBank/DDBJ whole genome shotgun (WGS) entry which is preliminary data.</text>
</comment>
<keyword evidence="6" id="KW-0472">Membrane</keyword>
<dbReference type="NCBIfam" id="TIGR04215">
    <property type="entry name" value="choice_anch_A"/>
    <property type="match status" value="1"/>
</dbReference>
<dbReference type="Proteomes" id="UP001595816">
    <property type="component" value="Unassembled WGS sequence"/>
</dbReference>
<feature type="chain" id="PRO_5045770276" evidence="7">
    <location>
        <begin position="27"/>
        <end position="443"/>
    </location>
</feature>
<evidence type="ECO:0000313" key="11">
    <source>
        <dbReference type="Proteomes" id="UP001595816"/>
    </source>
</evidence>
<proteinExistence type="predicted"/>
<keyword evidence="1" id="KW-0134">Cell wall</keyword>
<accession>A0ABV8LR70</accession>
<evidence type="ECO:0000256" key="1">
    <source>
        <dbReference type="ARBA" id="ARBA00022512"/>
    </source>
</evidence>
<evidence type="ECO:0000313" key="10">
    <source>
        <dbReference type="EMBL" id="MFC4132744.1"/>
    </source>
</evidence>
<name>A0ABV8LR70_9ACTN</name>
<keyword evidence="4" id="KW-0572">Peptidoglycan-anchor</keyword>
<feature type="region of interest" description="Disordered" evidence="5">
    <location>
        <begin position="355"/>
        <end position="412"/>
    </location>
</feature>
<feature type="domain" description="Choice-of-anchor A" evidence="9">
    <location>
        <begin position="34"/>
        <end position="334"/>
    </location>
</feature>
<keyword evidence="6" id="KW-1133">Transmembrane helix</keyword>
<dbReference type="NCBIfam" id="TIGR01167">
    <property type="entry name" value="LPXTG_anchor"/>
    <property type="match status" value="1"/>
</dbReference>
<keyword evidence="2" id="KW-0964">Secreted</keyword>
<evidence type="ECO:0000259" key="8">
    <source>
        <dbReference type="Pfam" id="PF00746"/>
    </source>
</evidence>